<sequence length="25" mass="3213">MQLRFQIVINDNLYRTLRYDFRCSF</sequence>
<protein>
    <submittedName>
        <fullName evidence="1">Uncharacterized protein</fullName>
    </submittedName>
</protein>
<reference evidence="1" key="1">
    <citation type="submission" date="2014-11" db="EMBL/GenBank/DDBJ databases">
        <authorList>
            <person name="Amaro Gonzalez C."/>
        </authorList>
    </citation>
    <scope>NUCLEOTIDE SEQUENCE</scope>
</reference>
<dbReference type="EMBL" id="GBXM01099733">
    <property type="protein sequence ID" value="JAH08844.1"/>
    <property type="molecule type" value="Transcribed_RNA"/>
</dbReference>
<dbReference type="AlphaFoldDB" id="A0A0E9PWI3"/>
<name>A0A0E9PWI3_ANGAN</name>
<organism evidence="1">
    <name type="scientific">Anguilla anguilla</name>
    <name type="common">European freshwater eel</name>
    <name type="synonym">Muraena anguilla</name>
    <dbReference type="NCBI Taxonomy" id="7936"/>
    <lineage>
        <taxon>Eukaryota</taxon>
        <taxon>Metazoa</taxon>
        <taxon>Chordata</taxon>
        <taxon>Craniata</taxon>
        <taxon>Vertebrata</taxon>
        <taxon>Euteleostomi</taxon>
        <taxon>Actinopterygii</taxon>
        <taxon>Neopterygii</taxon>
        <taxon>Teleostei</taxon>
        <taxon>Anguilliformes</taxon>
        <taxon>Anguillidae</taxon>
        <taxon>Anguilla</taxon>
    </lineage>
</organism>
<proteinExistence type="predicted"/>
<reference evidence="1" key="2">
    <citation type="journal article" date="2015" name="Fish Shellfish Immunol.">
        <title>Early steps in the European eel (Anguilla anguilla)-Vibrio vulnificus interaction in the gills: Role of the RtxA13 toxin.</title>
        <authorList>
            <person name="Callol A."/>
            <person name="Pajuelo D."/>
            <person name="Ebbesson L."/>
            <person name="Teles M."/>
            <person name="MacKenzie S."/>
            <person name="Amaro C."/>
        </authorList>
    </citation>
    <scope>NUCLEOTIDE SEQUENCE</scope>
</reference>
<evidence type="ECO:0000313" key="1">
    <source>
        <dbReference type="EMBL" id="JAH08844.1"/>
    </source>
</evidence>
<accession>A0A0E9PWI3</accession>